<dbReference type="InterPro" id="IPR000792">
    <property type="entry name" value="Tscrpt_reg_LuxR_C"/>
</dbReference>
<dbReference type="InterPro" id="IPR016032">
    <property type="entry name" value="Sig_transdc_resp-reg_C-effctor"/>
</dbReference>
<dbReference type="Proteomes" id="UP000321291">
    <property type="component" value="Chromosome"/>
</dbReference>
<dbReference type="GO" id="GO:0003677">
    <property type="term" value="F:DNA binding"/>
    <property type="evidence" value="ECO:0007669"/>
    <property type="project" value="UniProtKB-KW"/>
</dbReference>
<dbReference type="Pfam" id="PF00196">
    <property type="entry name" value="GerE"/>
    <property type="match status" value="1"/>
</dbReference>
<proteinExistence type="predicted"/>
<evidence type="ECO:0000256" key="3">
    <source>
        <dbReference type="ARBA" id="ARBA00023163"/>
    </source>
</evidence>
<dbReference type="OrthoDB" id="9797341at2"/>
<dbReference type="PROSITE" id="PS50043">
    <property type="entry name" value="HTH_LUXR_2"/>
    <property type="match status" value="1"/>
</dbReference>
<evidence type="ECO:0000256" key="2">
    <source>
        <dbReference type="ARBA" id="ARBA00023125"/>
    </source>
</evidence>
<dbReference type="RefSeq" id="WP_146780120.1">
    <property type="nucleotide sequence ID" value="NZ_CP042434.1"/>
</dbReference>
<evidence type="ECO:0000256" key="1">
    <source>
        <dbReference type="ARBA" id="ARBA00023015"/>
    </source>
</evidence>
<keyword evidence="2" id="KW-0238">DNA-binding</keyword>
<accession>A0A5B8VHB4</accession>
<keyword evidence="1" id="KW-0805">Transcription regulation</keyword>
<name>A0A5B8VHB4_9BACT</name>
<reference evidence="5 6" key="1">
    <citation type="journal article" date="2017" name="Int. J. Syst. Evol. Microbiol.">
        <title>Arachidicoccus ginsenosidivorans sp. nov., with ginsenoside-converting activity isolated from ginseng cultivating soil.</title>
        <authorList>
            <person name="Siddiqi M.Z."/>
            <person name="Aslam Z."/>
            <person name="Im W.T."/>
        </authorList>
    </citation>
    <scope>NUCLEOTIDE SEQUENCE [LARGE SCALE GENOMIC DNA]</scope>
    <source>
        <strain evidence="5 6">Gsoil 809</strain>
    </source>
</reference>
<dbReference type="InterPro" id="IPR036388">
    <property type="entry name" value="WH-like_DNA-bd_sf"/>
</dbReference>
<organism evidence="5 6">
    <name type="scientific">Arachidicoccus ginsenosidivorans</name>
    <dbReference type="NCBI Taxonomy" id="496057"/>
    <lineage>
        <taxon>Bacteria</taxon>
        <taxon>Pseudomonadati</taxon>
        <taxon>Bacteroidota</taxon>
        <taxon>Chitinophagia</taxon>
        <taxon>Chitinophagales</taxon>
        <taxon>Chitinophagaceae</taxon>
        <taxon>Arachidicoccus</taxon>
    </lineage>
</organism>
<dbReference type="SUPFAM" id="SSF46894">
    <property type="entry name" value="C-terminal effector domain of the bipartite response regulators"/>
    <property type="match status" value="1"/>
</dbReference>
<feature type="domain" description="HTH luxR-type" evidence="4">
    <location>
        <begin position="1"/>
        <end position="38"/>
    </location>
</feature>
<dbReference type="Gene3D" id="1.10.10.10">
    <property type="entry name" value="Winged helix-like DNA-binding domain superfamily/Winged helix DNA-binding domain"/>
    <property type="match status" value="1"/>
</dbReference>
<gene>
    <name evidence="5" type="ORF">FSB73_03360</name>
</gene>
<evidence type="ECO:0000259" key="4">
    <source>
        <dbReference type="PROSITE" id="PS50043"/>
    </source>
</evidence>
<keyword evidence="6" id="KW-1185">Reference proteome</keyword>
<keyword evidence="3" id="KW-0804">Transcription</keyword>
<evidence type="ECO:0000313" key="6">
    <source>
        <dbReference type="Proteomes" id="UP000321291"/>
    </source>
</evidence>
<dbReference type="PANTHER" id="PTHR44688">
    <property type="entry name" value="DNA-BINDING TRANSCRIPTIONAL ACTIVATOR DEVR_DOSR"/>
    <property type="match status" value="1"/>
</dbReference>
<dbReference type="EMBL" id="CP042434">
    <property type="protein sequence ID" value="QEC70860.1"/>
    <property type="molecule type" value="Genomic_DNA"/>
</dbReference>
<dbReference type="GO" id="GO:0006355">
    <property type="term" value="P:regulation of DNA-templated transcription"/>
    <property type="evidence" value="ECO:0007669"/>
    <property type="project" value="InterPro"/>
</dbReference>
<protein>
    <recommendedName>
        <fullName evidence="4">HTH luxR-type domain-containing protein</fullName>
    </recommendedName>
</protein>
<dbReference type="PANTHER" id="PTHR44688:SF16">
    <property type="entry name" value="DNA-BINDING TRANSCRIPTIONAL ACTIVATOR DEVR_DOSR"/>
    <property type="match status" value="1"/>
</dbReference>
<dbReference type="SMART" id="SM00421">
    <property type="entry name" value="HTH_LUXR"/>
    <property type="match status" value="1"/>
</dbReference>
<dbReference type="KEGG" id="agi:FSB73_03360"/>
<sequence>MIAERLYISLETVKTHIKKIYQKLEVNNRLDIVRRKYR</sequence>
<dbReference type="AlphaFoldDB" id="A0A5B8VHB4"/>
<evidence type="ECO:0000313" key="5">
    <source>
        <dbReference type="EMBL" id="QEC70860.1"/>
    </source>
</evidence>